<evidence type="ECO:0000313" key="6">
    <source>
        <dbReference type="EMBL" id="SUO91994.1"/>
    </source>
</evidence>
<feature type="transmembrane region" description="Helical" evidence="5">
    <location>
        <begin position="46"/>
        <end position="64"/>
    </location>
</feature>
<name>A0A380MII2_9GAMM</name>
<dbReference type="GO" id="GO:0016020">
    <property type="term" value="C:membrane"/>
    <property type="evidence" value="ECO:0007669"/>
    <property type="project" value="UniProtKB-SubCell"/>
</dbReference>
<keyword evidence="3 5" id="KW-1133">Transmembrane helix</keyword>
<proteinExistence type="predicted"/>
<organism evidence="6 7">
    <name type="scientific">Suttonella indologenes</name>
    <dbReference type="NCBI Taxonomy" id="13276"/>
    <lineage>
        <taxon>Bacteria</taxon>
        <taxon>Pseudomonadati</taxon>
        <taxon>Pseudomonadota</taxon>
        <taxon>Gammaproteobacteria</taxon>
        <taxon>Cardiobacteriales</taxon>
        <taxon>Cardiobacteriaceae</taxon>
        <taxon>Suttonella</taxon>
    </lineage>
</organism>
<protein>
    <submittedName>
        <fullName evidence="6">Uracil-xanthine permease</fullName>
    </submittedName>
</protein>
<comment type="subcellular location">
    <subcellularLocation>
        <location evidence="1">Membrane</location>
        <topology evidence="1">Multi-pass membrane protein</topology>
    </subcellularLocation>
</comment>
<evidence type="ECO:0000256" key="5">
    <source>
        <dbReference type="SAM" id="Phobius"/>
    </source>
</evidence>
<evidence type="ECO:0000256" key="4">
    <source>
        <dbReference type="ARBA" id="ARBA00023136"/>
    </source>
</evidence>
<dbReference type="AlphaFoldDB" id="A0A380MII2"/>
<evidence type="ECO:0000313" key="7">
    <source>
        <dbReference type="Proteomes" id="UP000254575"/>
    </source>
</evidence>
<sequence>MARTIVKELKNYYGVGSPCRTLLYCLRLAALYYFFTSPTIAAVHRLLPPVVIEPVIIVIGLSVAKVASEMAMGQAGGEQAYPYIMFVFVMNRL</sequence>
<dbReference type="Pfam" id="PF00860">
    <property type="entry name" value="Xan_ur_permease"/>
    <property type="match status" value="1"/>
</dbReference>
<keyword evidence="4 5" id="KW-0472">Membrane</keyword>
<evidence type="ECO:0000256" key="1">
    <source>
        <dbReference type="ARBA" id="ARBA00004141"/>
    </source>
</evidence>
<dbReference type="InterPro" id="IPR006043">
    <property type="entry name" value="NCS2"/>
</dbReference>
<gene>
    <name evidence="6" type="ORF">NCTC10717_00338</name>
</gene>
<keyword evidence="7" id="KW-1185">Reference proteome</keyword>
<dbReference type="GO" id="GO:0015205">
    <property type="term" value="F:nucleobase transmembrane transporter activity"/>
    <property type="evidence" value="ECO:0007669"/>
    <property type="project" value="UniProtKB-ARBA"/>
</dbReference>
<feature type="transmembrane region" description="Helical" evidence="5">
    <location>
        <begin position="12"/>
        <end position="34"/>
    </location>
</feature>
<accession>A0A380MII2</accession>
<dbReference type="EMBL" id="UHIA01000003">
    <property type="protein sequence ID" value="SUO91994.1"/>
    <property type="molecule type" value="Genomic_DNA"/>
</dbReference>
<evidence type="ECO:0000256" key="3">
    <source>
        <dbReference type="ARBA" id="ARBA00022989"/>
    </source>
</evidence>
<keyword evidence="2 5" id="KW-0812">Transmembrane</keyword>
<reference evidence="6 7" key="1">
    <citation type="submission" date="2018-06" db="EMBL/GenBank/DDBJ databases">
        <authorList>
            <consortium name="Pathogen Informatics"/>
            <person name="Doyle S."/>
        </authorList>
    </citation>
    <scope>NUCLEOTIDE SEQUENCE [LARGE SCALE GENOMIC DNA]</scope>
    <source>
        <strain evidence="6 7">NCTC10717</strain>
    </source>
</reference>
<dbReference type="Proteomes" id="UP000254575">
    <property type="component" value="Unassembled WGS sequence"/>
</dbReference>
<evidence type="ECO:0000256" key="2">
    <source>
        <dbReference type="ARBA" id="ARBA00022692"/>
    </source>
</evidence>